<proteinExistence type="predicted"/>
<dbReference type="SUPFAM" id="SSF47923">
    <property type="entry name" value="Ypt/Rab-GAP domain of gyp1p"/>
    <property type="match status" value="2"/>
</dbReference>
<evidence type="ECO:0000256" key="2">
    <source>
        <dbReference type="SAM" id="MobiDB-lite"/>
    </source>
</evidence>
<feature type="compositionally biased region" description="Basic and acidic residues" evidence="2">
    <location>
        <begin position="666"/>
        <end position="679"/>
    </location>
</feature>
<dbReference type="PROSITE" id="PS50086">
    <property type="entry name" value="TBC_RABGAP"/>
    <property type="match status" value="1"/>
</dbReference>
<reference evidence="4" key="3">
    <citation type="submission" date="2020-10" db="EMBL/GenBank/DDBJ databases">
        <authorList>
            <person name="Sedaghatjoo S."/>
        </authorList>
    </citation>
    <scope>NUCLEOTIDE SEQUENCE</scope>
    <source>
        <strain evidence="4">AZH3</strain>
    </source>
</reference>
<dbReference type="Gene3D" id="1.10.472.80">
    <property type="entry name" value="Ypt/Rab-GAP domain of gyp1p, domain 3"/>
    <property type="match status" value="1"/>
</dbReference>
<evidence type="ECO:0000313" key="4">
    <source>
        <dbReference type="EMBL" id="CAD6937121.1"/>
    </source>
</evidence>
<evidence type="ECO:0000259" key="3">
    <source>
        <dbReference type="PROSITE" id="PS50086"/>
    </source>
</evidence>
<feature type="region of interest" description="Disordered" evidence="2">
    <location>
        <begin position="537"/>
        <end position="637"/>
    </location>
</feature>
<evidence type="ECO:0000313" key="5">
    <source>
        <dbReference type="EMBL" id="KAE8262498.1"/>
    </source>
</evidence>
<evidence type="ECO:0000256" key="1">
    <source>
        <dbReference type="ARBA" id="ARBA00022468"/>
    </source>
</evidence>
<evidence type="ECO:0000313" key="6">
    <source>
        <dbReference type="Proteomes" id="UP000077671"/>
    </source>
</evidence>
<dbReference type="EMBL" id="CAJHJG010003968">
    <property type="protein sequence ID" value="CAD6937121.1"/>
    <property type="molecule type" value="Genomic_DNA"/>
</dbReference>
<dbReference type="PANTHER" id="PTHR22957:SF337">
    <property type="entry name" value="TBC1 DOMAIN FAMILY MEMBER 5"/>
    <property type="match status" value="1"/>
</dbReference>
<dbReference type="Proteomes" id="UP000077671">
    <property type="component" value="Unassembled WGS sequence"/>
</dbReference>
<feature type="compositionally biased region" description="Polar residues" evidence="2">
    <location>
        <begin position="565"/>
        <end position="581"/>
    </location>
</feature>
<reference evidence="5" key="2">
    <citation type="journal article" date="2019" name="IMA Fungus">
        <title>Genome sequencing and comparison of five Tilletia species to identify candidate genes for the detection of regulated species infecting wheat.</title>
        <authorList>
            <person name="Nguyen H.D.T."/>
            <person name="Sultana T."/>
            <person name="Kesanakurti P."/>
            <person name="Hambleton S."/>
        </authorList>
    </citation>
    <scope>NUCLEOTIDE SEQUENCE</scope>
    <source>
        <strain evidence="5">DAOMC 238032</strain>
    </source>
</reference>
<comment type="caution">
    <text evidence="5">The sequence shown here is derived from an EMBL/GenBank/DDBJ whole genome shotgun (WGS) entry which is preliminary data.</text>
</comment>
<dbReference type="SMART" id="SM00164">
    <property type="entry name" value="TBC"/>
    <property type="match status" value="1"/>
</dbReference>
<dbReference type="Proteomes" id="UP000836402">
    <property type="component" value="Unassembled WGS sequence"/>
</dbReference>
<evidence type="ECO:0000313" key="7">
    <source>
        <dbReference type="Proteomes" id="UP000836402"/>
    </source>
</evidence>
<keyword evidence="7" id="KW-1185">Reference proteome</keyword>
<dbReference type="GO" id="GO:0005096">
    <property type="term" value="F:GTPase activator activity"/>
    <property type="evidence" value="ECO:0007669"/>
    <property type="project" value="UniProtKB-KW"/>
</dbReference>
<dbReference type="InterPro" id="IPR000195">
    <property type="entry name" value="Rab-GAP-TBC_dom"/>
</dbReference>
<dbReference type="InterPro" id="IPR035969">
    <property type="entry name" value="Rab-GAP_TBC_sf"/>
</dbReference>
<feature type="region of interest" description="Disordered" evidence="2">
    <location>
        <begin position="441"/>
        <end position="491"/>
    </location>
</feature>
<dbReference type="AlphaFoldDB" id="A0A177VH03"/>
<accession>A0A177VH03</accession>
<feature type="region of interest" description="Disordered" evidence="2">
    <location>
        <begin position="649"/>
        <end position="722"/>
    </location>
</feature>
<name>A0A177VH03_9BASI</name>
<organism evidence="5 6">
    <name type="scientific">Tilletia caries</name>
    <name type="common">wheat bunt fungus</name>
    <dbReference type="NCBI Taxonomy" id="13290"/>
    <lineage>
        <taxon>Eukaryota</taxon>
        <taxon>Fungi</taxon>
        <taxon>Dikarya</taxon>
        <taxon>Basidiomycota</taxon>
        <taxon>Ustilaginomycotina</taxon>
        <taxon>Exobasidiomycetes</taxon>
        <taxon>Tilletiales</taxon>
        <taxon>Tilletiaceae</taxon>
        <taxon>Tilletia</taxon>
    </lineage>
</organism>
<feature type="compositionally biased region" description="Polar residues" evidence="2">
    <location>
        <begin position="472"/>
        <end position="485"/>
    </location>
</feature>
<keyword evidence="1" id="KW-0343">GTPase activation</keyword>
<reference evidence="5" key="1">
    <citation type="submission" date="2016-04" db="EMBL/GenBank/DDBJ databases">
        <authorList>
            <person name="Nguyen H.D."/>
            <person name="Kesanakurti P."/>
            <person name="Cullis J."/>
            <person name="Levesque C.A."/>
            <person name="Hambleton S."/>
        </authorList>
    </citation>
    <scope>NUCLEOTIDE SEQUENCE</scope>
    <source>
        <strain evidence="5">DAOMC 238032</strain>
    </source>
</reference>
<sequence length="722" mass="77940">MRPDERLHESVSHTLSSLAIRGLKGEAAAPRFLLWKLWHSHLPLASTSSWDVILDDERASYITARKDALRAPDGSLPPELDADSSITTVARPLGRTQTSSSGKVDNLQVNNPLSLESSNPWPEHFASLDVLQTIKNDVERAFPDFEAENTEGDAGADDESHSGFFKQGRVAQGLTHILYVWSKINSDIGYRQGMHELAGAIWLARERMSVAQSADEGQDLLSKFGDIRYVEHDTYSIFDELMRTHRQCFEWKQPAAPVAPPGQEAPPSKPTVSAIIQRCEQVQVLIRQVDPSLGSKLDELDIEPQLWAMRWIRMLFLREFDLLTAFRLWDGIFIADAHSLDLVNFLCVAMLLRIRGKLFGADNSMALQLLLRFPTDQAFPTDKPEAVDLLIAQARQLQSAPTPSTGVQVVMQNRDELGIQIEQPPSGPIVSDPPRLRTVAATMGPSGMRPGEARTVSGARSERRRIALPDRSGTQPGVASPTSPSGPFANFLPTGVSEAAKGLYERSESLGINRALANTVTNVQRTVNAYAQQGVRSGGAVGSDGFPRGFDNLIPSTRAEREHSATTTISPVASPITSSVDSAPAVAPRPAPAPRQTSTRAFQRFESPPPAASSSSQLQSTAQSQSSPSGLLPTALGGHERMVPSYATYTRTKGRSAVAASGTYPPDRKVGEEQQRSAHDATAGVGRQTGPVITAAGTGPPVRQQTAKPVAPPSPGDPLGAL</sequence>
<gene>
    <name evidence="5" type="ORF">A4X03_0g2411</name>
    <name evidence="4" type="ORF">JKIAZH3_G6316</name>
</gene>
<feature type="compositionally biased region" description="Low complexity" evidence="2">
    <location>
        <begin position="612"/>
        <end position="629"/>
    </location>
</feature>
<protein>
    <recommendedName>
        <fullName evidence="3">Rab-GAP TBC domain-containing protein</fullName>
    </recommendedName>
</protein>
<dbReference type="EMBL" id="LWDD02000232">
    <property type="protein sequence ID" value="KAE8262498.1"/>
    <property type="molecule type" value="Genomic_DNA"/>
</dbReference>
<dbReference type="Gene3D" id="1.10.8.270">
    <property type="entry name" value="putative rabgap domain of human tbc1 domain family member 14 like domains"/>
    <property type="match status" value="1"/>
</dbReference>
<dbReference type="Pfam" id="PF00566">
    <property type="entry name" value="RabGAP-TBC"/>
    <property type="match status" value="1"/>
</dbReference>
<feature type="domain" description="Rab-GAP TBC" evidence="3">
    <location>
        <begin position="25"/>
        <end position="336"/>
    </location>
</feature>
<dbReference type="PANTHER" id="PTHR22957">
    <property type="entry name" value="TBC1 DOMAIN FAMILY MEMBER GTPASE-ACTIVATING PROTEIN"/>
    <property type="match status" value="1"/>
</dbReference>